<comment type="similarity">
    <text evidence="1">Belongs to the peptidase A31 family.</text>
</comment>
<dbReference type="NCBIfam" id="TIGR00072">
    <property type="entry name" value="hydrog_prot"/>
    <property type="match status" value="1"/>
</dbReference>
<protein>
    <submittedName>
        <fullName evidence="5">Hydrogenase expression/formation protein</fullName>
    </submittedName>
</protein>
<organism evidence="5 6">
    <name type="scientific">Legionella worsleiensis</name>
    <dbReference type="NCBI Taxonomy" id="45076"/>
    <lineage>
        <taxon>Bacteria</taxon>
        <taxon>Pseudomonadati</taxon>
        <taxon>Pseudomonadota</taxon>
        <taxon>Gammaproteobacteria</taxon>
        <taxon>Legionellales</taxon>
        <taxon>Legionellaceae</taxon>
        <taxon>Legionella</taxon>
    </lineage>
</organism>
<keyword evidence="3" id="KW-0064">Aspartyl protease</keyword>
<dbReference type="GO" id="GO:0008047">
    <property type="term" value="F:enzyme activator activity"/>
    <property type="evidence" value="ECO:0007669"/>
    <property type="project" value="InterPro"/>
</dbReference>
<accession>A0A0W1AA96</accession>
<dbReference type="InterPro" id="IPR000671">
    <property type="entry name" value="Peptidase_A31"/>
</dbReference>
<evidence type="ECO:0000313" key="6">
    <source>
        <dbReference type="Proteomes" id="UP000054662"/>
    </source>
</evidence>
<sequence length="161" mass="17517">MNTIKVLGIGSPFGDDQAGCLVAKRLMDSDLLKLNCPFVVIEAHDRPGIRLLELMEQANKIYLVDAIQTGSPPGTIHRLINEAIFELKPMLSTHDVGIAQALELGRSLNQLPEHVILYGIEIGSFAHHSELSLPVAHAITKTAALLVKELYAESMGCIDLL</sequence>
<dbReference type="Gene3D" id="3.40.50.1450">
    <property type="entry name" value="HybD-like"/>
    <property type="match status" value="1"/>
</dbReference>
<dbReference type="GO" id="GO:0016485">
    <property type="term" value="P:protein processing"/>
    <property type="evidence" value="ECO:0007669"/>
    <property type="project" value="TreeGrafter"/>
</dbReference>
<dbReference type="STRING" id="45076.Lwor_1679"/>
<dbReference type="InterPro" id="IPR023430">
    <property type="entry name" value="Pept_HybD-like_dom_sf"/>
</dbReference>
<dbReference type="RefSeq" id="WP_058493470.1">
    <property type="nucleotide sequence ID" value="NZ_CBCRUR010000012.1"/>
</dbReference>
<evidence type="ECO:0000256" key="3">
    <source>
        <dbReference type="ARBA" id="ARBA00022750"/>
    </source>
</evidence>
<comment type="caution">
    <text evidence="5">The sequence shown here is derived from an EMBL/GenBank/DDBJ whole genome shotgun (WGS) entry which is preliminary data.</text>
</comment>
<evidence type="ECO:0000256" key="1">
    <source>
        <dbReference type="ARBA" id="ARBA00006814"/>
    </source>
</evidence>
<dbReference type="AlphaFoldDB" id="A0A0W1AA96"/>
<dbReference type="PATRIC" id="fig|45076.6.peg.1817"/>
<evidence type="ECO:0000256" key="2">
    <source>
        <dbReference type="ARBA" id="ARBA00022670"/>
    </source>
</evidence>
<proteinExistence type="inferred from homology"/>
<dbReference type="Pfam" id="PF01750">
    <property type="entry name" value="HycI"/>
    <property type="match status" value="1"/>
</dbReference>
<keyword evidence="2" id="KW-0645">Protease</keyword>
<dbReference type="GO" id="GO:0004190">
    <property type="term" value="F:aspartic-type endopeptidase activity"/>
    <property type="evidence" value="ECO:0007669"/>
    <property type="project" value="UniProtKB-KW"/>
</dbReference>
<dbReference type="SUPFAM" id="SSF53163">
    <property type="entry name" value="HybD-like"/>
    <property type="match status" value="1"/>
</dbReference>
<evidence type="ECO:0000313" key="5">
    <source>
        <dbReference type="EMBL" id="KTD78284.1"/>
    </source>
</evidence>
<keyword evidence="6" id="KW-1185">Reference proteome</keyword>
<dbReference type="PANTHER" id="PTHR30302:SF1">
    <property type="entry name" value="HYDROGENASE 2 MATURATION PROTEASE"/>
    <property type="match status" value="1"/>
</dbReference>
<reference evidence="5 6" key="1">
    <citation type="submission" date="2015-11" db="EMBL/GenBank/DDBJ databases">
        <title>Genomic analysis of 38 Legionella species identifies large and diverse effector repertoires.</title>
        <authorList>
            <person name="Burstein D."/>
            <person name="Amaro F."/>
            <person name="Zusman T."/>
            <person name="Lifshitz Z."/>
            <person name="Cohen O."/>
            <person name="Gilbert J.A."/>
            <person name="Pupko T."/>
            <person name="Shuman H.A."/>
            <person name="Segal G."/>
        </authorList>
    </citation>
    <scope>NUCLEOTIDE SEQUENCE [LARGE SCALE GENOMIC DNA]</scope>
    <source>
        <strain evidence="5 6">ATCC 49508</strain>
    </source>
</reference>
<dbReference type="EMBL" id="LNZC01000020">
    <property type="protein sequence ID" value="KTD78284.1"/>
    <property type="molecule type" value="Genomic_DNA"/>
</dbReference>
<evidence type="ECO:0000256" key="4">
    <source>
        <dbReference type="ARBA" id="ARBA00022801"/>
    </source>
</evidence>
<dbReference type="Proteomes" id="UP000054662">
    <property type="component" value="Unassembled WGS sequence"/>
</dbReference>
<dbReference type="PANTHER" id="PTHR30302">
    <property type="entry name" value="HYDROGENASE 1 MATURATION PROTEASE"/>
    <property type="match status" value="1"/>
</dbReference>
<gene>
    <name evidence="5" type="primary">vhtD</name>
    <name evidence="5" type="ORF">Lwor_1679</name>
</gene>
<name>A0A0W1AA96_9GAMM</name>
<keyword evidence="4" id="KW-0378">Hydrolase</keyword>
<dbReference type="CDD" id="cd00518">
    <property type="entry name" value="H2MP"/>
    <property type="match status" value="1"/>
</dbReference>
<dbReference type="OrthoDB" id="9808862at2"/>